<comment type="caution">
    <text evidence="1">The sequence shown here is derived from an EMBL/GenBank/DDBJ whole genome shotgun (WGS) entry which is preliminary data.</text>
</comment>
<dbReference type="AlphaFoldDB" id="A0A5C6F1N4"/>
<evidence type="ECO:0000313" key="1">
    <source>
        <dbReference type="EMBL" id="TWU54995.1"/>
    </source>
</evidence>
<protein>
    <submittedName>
        <fullName evidence="1">Uncharacterized protein</fullName>
    </submittedName>
</protein>
<sequence length="227" mass="26046">MATFRTVRNKAAEVCPLDVLGLELRGFLVHSMLCDESEPRTDVSDRTDLAVTHMCPPIVSGRFRCDVVSHLPITERERRKIQRFVDRFRKEMEANAKQQEMLPSEPRYLIHPERLQPRADNPLWSFSCVGFVVSAYRNGGITILANQRPLKTLADLKLLYPDRAADLDDPLKRAEFLPEGGESWPVALVGYLFNAFHRDDAEVRSIPFQAQVGDEYFPSRRQMTNDK</sequence>
<gene>
    <name evidence="1" type="ORF">Poly51_37440</name>
</gene>
<evidence type="ECO:0000313" key="2">
    <source>
        <dbReference type="Proteomes" id="UP000318288"/>
    </source>
</evidence>
<name>A0A5C6F1N4_9BACT</name>
<proteinExistence type="predicted"/>
<dbReference type="Proteomes" id="UP000318288">
    <property type="component" value="Unassembled WGS sequence"/>
</dbReference>
<keyword evidence="2" id="KW-1185">Reference proteome</keyword>
<dbReference type="EMBL" id="SJPW01000004">
    <property type="protein sequence ID" value="TWU54995.1"/>
    <property type="molecule type" value="Genomic_DNA"/>
</dbReference>
<reference evidence="1 2" key="1">
    <citation type="submission" date="2019-02" db="EMBL/GenBank/DDBJ databases">
        <title>Deep-cultivation of Planctomycetes and their phenomic and genomic characterization uncovers novel biology.</title>
        <authorList>
            <person name="Wiegand S."/>
            <person name="Jogler M."/>
            <person name="Boedeker C."/>
            <person name="Pinto D."/>
            <person name="Vollmers J."/>
            <person name="Rivas-Marin E."/>
            <person name="Kohn T."/>
            <person name="Peeters S.H."/>
            <person name="Heuer A."/>
            <person name="Rast P."/>
            <person name="Oberbeckmann S."/>
            <person name="Bunk B."/>
            <person name="Jeske O."/>
            <person name="Meyerdierks A."/>
            <person name="Storesund J.E."/>
            <person name="Kallscheuer N."/>
            <person name="Luecker S."/>
            <person name="Lage O.M."/>
            <person name="Pohl T."/>
            <person name="Merkel B.J."/>
            <person name="Hornburger P."/>
            <person name="Mueller R.-W."/>
            <person name="Bruemmer F."/>
            <person name="Labrenz M."/>
            <person name="Spormann A.M."/>
            <person name="Op Den Camp H."/>
            <person name="Overmann J."/>
            <person name="Amann R."/>
            <person name="Jetten M.S.M."/>
            <person name="Mascher T."/>
            <person name="Medema M.H."/>
            <person name="Devos D.P."/>
            <person name="Kaster A.-K."/>
            <person name="Ovreas L."/>
            <person name="Rohde M."/>
            <person name="Galperin M.Y."/>
            <person name="Jogler C."/>
        </authorList>
    </citation>
    <scope>NUCLEOTIDE SEQUENCE [LARGE SCALE GENOMIC DNA]</scope>
    <source>
        <strain evidence="1 2">Poly51</strain>
    </source>
</reference>
<organism evidence="1 2">
    <name type="scientific">Rubripirellula tenax</name>
    <dbReference type="NCBI Taxonomy" id="2528015"/>
    <lineage>
        <taxon>Bacteria</taxon>
        <taxon>Pseudomonadati</taxon>
        <taxon>Planctomycetota</taxon>
        <taxon>Planctomycetia</taxon>
        <taxon>Pirellulales</taxon>
        <taxon>Pirellulaceae</taxon>
        <taxon>Rubripirellula</taxon>
    </lineage>
</organism>
<accession>A0A5C6F1N4</accession>